<comment type="caution">
    <text evidence="2">The sequence shown here is derived from an EMBL/GenBank/DDBJ whole genome shotgun (WGS) entry which is preliminary data.</text>
</comment>
<dbReference type="AlphaFoldDB" id="A0AA39HBB0"/>
<dbReference type="Pfam" id="PF10326">
    <property type="entry name" value="7TM_GPCR_Str"/>
    <property type="match status" value="1"/>
</dbReference>
<evidence type="ECO:0008006" key="4">
    <source>
        <dbReference type="Google" id="ProtNLM"/>
    </source>
</evidence>
<accession>A0AA39HBB0</accession>
<feature type="transmembrane region" description="Helical" evidence="1">
    <location>
        <begin position="14"/>
        <end position="33"/>
    </location>
</feature>
<dbReference type="Gene3D" id="1.20.1070.10">
    <property type="entry name" value="Rhodopsin 7-helix transmembrane proteins"/>
    <property type="match status" value="1"/>
</dbReference>
<feature type="transmembrane region" description="Helical" evidence="1">
    <location>
        <begin position="237"/>
        <end position="260"/>
    </location>
</feature>
<dbReference type="PANTHER" id="PTHR22943">
    <property type="entry name" value="7-TRANSMEMBRANE DOMAIN RECEPTOR C.ELEGANS"/>
    <property type="match status" value="1"/>
</dbReference>
<dbReference type="Proteomes" id="UP001175271">
    <property type="component" value="Unassembled WGS sequence"/>
</dbReference>
<dbReference type="EMBL" id="JAUCMV010000004">
    <property type="protein sequence ID" value="KAK0402179.1"/>
    <property type="molecule type" value="Genomic_DNA"/>
</dbReference>
<feature type="transmembrane region" description="Helical" evidence="1">
    <location>
        <begin position="88"/>
        <end position="118"/>
    </location>
</feature>
<name>A0AA39HBB0_9BILA</name>
<protein>
    <recommendedName>
        <fullName evidence="4">G-protein coupled receptors family 1 profile domain-containing protein</fullName>
    </recommendedName>
</protein>
<keyword evidence="1" id="KW-0812">Transmembrane</keyword>
<proteinExistence type="predicted"/>
<feature type="transmembrane region" description="Helical" evidence="1">
    <location>
        <begin position="272"/>
        <end position="295"/>
    </location>
</feature>
<dbReference type="InterPro" id="IPR019428">
    <property type="entry name" value="7TM_GPCR_serpentine_rcpt_Str"/>
</dbReference>
<evidence type="ECO:0000313" key="3">
    <source>
        <dbReference type="Proteomes" id="UP001175271"/>
    </source>
</evidence>
<feature type="transmembrane region" description="Helical" evidence="1">
    <location>
        <begin position="130"/>
        <end position="153"/>
    </location>
</feature>
<keyword evidence="3" id="KW-1185">Reference proteome</keyword>
<feature type="transmembrane region" description="Helical" evidence="1">
    <location>
        <begin position="193"/>
        <end position="216"/>
    </location>
</feature>
<dbReference type="PANTHER" id="PTHR22943:SF248">
    <property type="entry name" value="SEVEN TM RECEPTOR"/>
    <property type="match status" value="1"/>
</dbReference>
<evidence type="ECO:0000313" key="2">
    <source>
        <dbReference type="EMBL" id="KAK0402179.1"/>
    </source>
</evidence>
<feature type="transmembrane region" description="Helical" evidence="1">
    <location>
        <begin position="45"/>
        <end position="68"/>
    </location>
</feature>
<evidence type="ECO:0000256" key="1">
    <source>
        <dbReference type="SAM" id="Phobius"/>
    </source>
</evidence>
<keyword evidence="1" id="KW-1133">Transmembrane helix</keyword>
<gene>
    <name evidence="2" type="ORF">QR680_016190</name>
</gene>
<sequence length="320" mass="36714">MTTLLLLGCAINNGLAGIISLILNSLLFFIIWFRSISDLKNYRIFFLINNMIDFVFTIVFLLTNLLFVSENSDVVFVASGPITQLGPTTTYVFILFQMFFYPFVIMIIPCTYVYRYLLMCRNIKLGKPKIFLMFFVAFILMQPFMISTIHFHFTTPEHKEIYENMIRTVLEFESPENNYYIGGRMANVDFRTALVSASITFTGSYIVIILCSMKIVTTLNSQSHFLSPTSRMLQKQLTTVLLIESILPLFIFVIPMMFLIADTAFGINFGKLNTILFSIIEWVPACDSAITLFCVRPYRRGVKRLFMIGKTSSVEASSHH</sequence>
<keyword evidence="1" id="KW-0472">Membrane</keyword>
<reference evidence="2" key="1">
    <citation type="submission" date="2023-06" db="EMBL/GenBank/DDBJ databases">
        <title>Genomic analysis of the entomopathogenic nematode Steinernema hermaphroditum.</title>
        <authorList>
            <person name="Schwarz E.M."/>
            <person name="Heppert J.K."/>
            <person name="Baniya A."/>
            <person name="Schwartz H.T."/>
            <person name="Tan C.-H."/>
            <person name="Antoshechkin I."/>
            <person name="Sternberg P.W."/>
            <person name="Goodrich-Blair H."/>
            <person name="Dillman A.R."/>
        </authorList>
    </citation>
    <scope>NUCLEOTIDE SEQUENCE</scope>
    <source>
        <strain evidence="2">PS9179</strain>
        <tissue evidence="2">Whole animal</tissue>
    </source>
</reference>
<organism evidence="2 3">
    <name type="scientific">Steinernema hermaphroditum</name>
    <dbReference type="NCBI Taxonomy" id="289476"/>
    <lineage>
        <taxon>Eukaryota</taxon>
        <taxon>Metazoa</taxon>
        <taxon>Ecdysozoa</taxon>
        <taxon>Nematoda</taxon>
        <taxon>Chromadorea</taxon>
        <taxon>Rhabditida</taxon>
        <taxon>Tylenchina</taxon>
        <taxon>Panagrolaimomorpha</taxon>
        <taxon>Strongyloidoidea</taxon>
        <taxon>Steinernematidae</taxon>
        <taxon>Steinernema</taxon>
    </lineage>
</organism>
<dbReference type="SUPFAM" id="SSF81321">
    <property type="entry name" value="Family A G protein-coupled receptor-like"/>
    <property type="match status" value="1"/>
</dbReference>